<dbReference type="Proteomes" id="UP001325479">
    <property type="component" value="Chromosome"/>
</dbReference>
<keyword evidence="4 5" id="KW-0472">Membrane</keyword>
<keyword evidence="3 5" id="KW-1133">Transmembrane helix</keyword>
<dbReference type="GO" id="GO:0032259">
    <property type="term" value="P:methylation"/>
    <property type="evidence" value="ECO:0007669"/>
    <property type="project" value="UniProtKB-KW"/>
</dbReference>
<keyword evidence="6" id="KW-0489">Methyltransferase</keyword>
<feature type="transmembrane region" description="Helical" evidence="5">
    <location>
        <begin position="148"/>
        <end position="164"/>
    </location>
</feature>
<dbReference type="RefSeq" id="WP_114809804.1">
    <property type="nucleotide sequence ID" value="NZ_CP139965.1"/>
</dbReference>
<protein>
    <submittedName>
        <fullName evidence="6">Isoprenylcysteine carboxylmethyltransferase family protein</fullName>
        <ecNumber evidence="6">2.1.1.100</ecNumber>
        <ecNumber evidence="6">2.1.1.334</ecNumber>
    </submittedName>
</protein>
<feature type="transmembrane region" description="Helical" evidence="5">
    <location>
        <begin position="125"/>
        <end position="142"/>
    </location>
</feature>
<keyword evidence="7" id="KW-1185">Reference proteome</keyword>
<dbReference type="EMBL" id="CP139965">
    <property type="protein sequence ID" value="WQD78702.1"/>
    <property type="molecule type" value="Genomic_DNA"/>
</dbReference>
<dbReference type="EC" id="2.1.1.334" evidence="6"/>
<dbReference type="PANTHER" id="PTHR12714">
    <property type="entry name" value="PROTEIN-S ISOPRENYLCYSTEINE O-METHYLTRANSFERASE"/>
    <property type="match status" value="1"/>
</dbReference>
<feature type="transmembrane region" description="Helical" evidence="5">
    <location>
        <begin position="36"/>
        <end position="55"/>
    </location>
</feature>
<sequence>MSAFYAAFFPTIWLAWLTAWFALARNVKATVRRQAALPRLVNVALLFAAAALLTVRYVPVPTLMERFLPASQWRAWWTVGAVLTVAGLLFAVWARVYLGRNWSGVVTVKADHELITGGPYRLVRHPIYTGLALAFAGTGLAIGQWRAVLAFVLVLIAIVHRIIVEERFMREQFGAKYDEYARRVKALVPWVV</sequence>
<evidence type="ECO:0000313" key="7">
    <source>
        <dbReference type="Proteomes" id="UP001325479"/>
    </source>
</evidence>
<organism evidence="6 7">
    <name type="scientific">Paraburkholderia kururiensis</name>
    <dbReference type="NCBI Taxonomy" id="984307"/>
    <lineage>
        <taxon>Bacteria</taxon>
        <taxon>Pseudomonadati</taxon>
        <taxon>Pseudomonadota</taxon>
        <taxon>Betaproteobacteria</taxon>
        <taxon>Burkholderiales</taxon>
        <taxon>Burkholderiaceae</taxon>
        <taxon>Paraburkholderia</taxon>
    </lineage>
</organism>
<keyword evidence="6" id="KW-0808">Transferase</keyword>
<keyword evidence="2 5" id="KW-0812">Transmembrane</keyword>
<evidence type="ECO:0000313" key="6">
    <source>
        <dbReference type="EMBL" id="WQD78702.1"/>
    </source>
</evidence>
<name>A0ABZ0WMV2_9BURK</name>
<feature type="transmembrane region" description="Helical" evidence="5">
    <location>
        <begin position="75"/>
        <end position="94"/>
    </location>
</feature>
<evidence type="ECO:0000256" key="2">
    <source>
        <dbReference type="ARBA" id="ARBA00022692"/>
    </source>
</evidence>
<evidence type="ECO:0000256" key="5">
    <source>
        <dbReference type="SAM" id="Phobius"/>
    </source>
</evidence>
<dbReference type="EC" id="2.1.1.100" evidence="6"/>
<comment type="subcellular location">
    <subcellularLocation>
        <location evidence="1">Endomembrane system</location>
        <topology evidence="1">Multi-pass membrane protein</topology>
    </subcellularLocation>
</comment>
<reference evidence="6 7" key="1">
    <citation type="submission" date="2023-12" db="EMBL/GenBank/DDBJ databases">
        <title>Genome sequencing and assembly of bacterial species from a model synthetic community.</title>
        <authorList>
            <person name="Hogle S.L."/>
        </authorList>
    </citation>
    <scope>NUCLEOTIDE SEQUENCE [LARGE SCALE GENOMIC DNA]</scope>
    <source>
        <strain evidence="6 7">HAMBI 2494</strain>
    </source>
</reference>
<evidence type="ECO:0000256" key="4">
    <source>
        <dbReference type="ARBA" id="ARBA00023136"/>
    </source>
</evidence>
<accession>A0ABZ0WMV2</accession>
<feature type="transmembrane region" description="Helical" evidence="5">
    <location>
        <begin position="6"/>
        <end position="24"/>
    </location>
</feature>
<dbReference type="PANTHER" id="PTHR12714:SF24">
    <property type="entry name" value="SLR1182 PROTEIN"/>
    <property type="match status" value="1"/>
</dbReference>
<dbReference type="GO" id="GO:0004671">
    <property type="term" value="F:protein C-terminal S-isoprenylcysteine carboxyl O-methyltransferase activity"/>
    <property type="evidence" value="ECO:0007669"/>
    <property type="project" value="UniProtKB-EC"/>
</dbReference>
<evidence type="ECO:0000256" key="3">
    <source>
        <dbReference type="ARBA" id="ARBA00022989"/>
    </source>
</evidence>
<dbReference type="Gene3D" id="1.20.120.1630">
    <property type="match status" value="1"/>
</dbReference>
<evidence type="ECO:0000256" key="1">
    <source>
        <dbReference type="ARBA" id="ARBA00004127"/>
    </source>
</evidence>
<proteinExistence type="predicted"/>
<dbReference type="InterPro" id="IPR007318">
    <property type="entry name" value="Phopholipid_MeTrfase"/>
</dbReference>
<gene>
    <name evidence="6" type="ORF">U0042_03050</name>
</gene>
<dbReference type="Pfam" id="PF04191">
    <property type="entry name" value="PEMT"/>
    <property type="match status" value="1"/>
</dbReference>